<sequence length="163" mass="18454">MSRKSEENLVVLSIPRPEPGGFKEISQVLLRVRSSLPLKRLCQAFLRFGSSRLLRFIDPRFGKSNLAGDLIAPVSCSQPCLLCFHLSHFPRLPSGTEQVSSGRYIDYSVTKRCFFRHRCHSSPCSRFAAPPLKESNLFSMTSLMLALVVSRKKTRGHYHSRSL</sequence>
<keyword evidence="2" id="KW-1185">Reference proteome</keyword>
<protein>
    <submittedName>
        <fullName evidence="1">Uncharacterized protein</fullName>
    </submittedName>
</protein>
<dbReference type="Proteomes" id="UP000235672">
    <property type="component" value="Unassembled WGS sequence"/>
</dbReference>
<organism evidence="1 2">
    <name type="scientific">Hyaloscypha hepaticicola</name>
    <dbReference type="NCBI Taxonomy" id="2082293"/>
    <lineage>
        <taxon>Eukaryota</taxon>
        <taxon>Fungi</taxon>
        <taxon>Dikarya</taxon>
        <taxon>Ascomycota</taxon>
        <taxon>Pezizomycotina</taxon>
        <taxon>Leotiomycetes</taxon>
        <taxon>Helotiales</taxon>
        <taxon>Hyaloscyphaceae</taxon>
        <taxon>Hyaloscypha</taxon>
    </lineage>
</organism>
<reference evidence="1 2" key="1">
    <citation type="submission" date="2016-05" db="EMBL/GenBank/DDBJ databases">
        <title>A degradative enzymes factory behind the ericoid mycorrhizal symbiosis.</title>
        <authorList>
            <consortium name="DOE Joint Genome Institute"/>
            <person name="Martino E."/>
            <person name="Morin E."/>
            <person name="Grelet G."/>
            <person name="Kuo A."/>
            <person name="Kohler A."/>
            <person name="Daghino S."/>
            <person name="Barry K."/>
            <person name="Choi C."/>
            <person name="Cichocki N."/>
            <person name="Clum A."/>
            <person name="Copeland A."/>
            <person name="Hainaut M."/>
            <person name="Haridas S."/>
            <person name="Labutti K."/>
            <person name="Lindquist E."/>
            <person name="Lipzen A."/>
            <person name="Khouja H.-R."/>
            <person name="Murat C."/>
            <person name="Ohm R."/>
            <person name="Olson A."/>
            <person name="Spatafora J."/>
            <person name="Veneault-Fourrey C."/>
            <person name="Henrissat B."/>
            <person name="Grigoriev I."/>
            <person name="Martin F."/>
            <person name="Perotto S."/>
        </authorList>
    </citation>
    <scope>NUCLEOTIDE SEQUENCE [LARGE SCALE GENOMIC DNA]</scope>
    <source>
        <strain evidence="1 2">UAMH 7357</strain>
    </source>
</reference>
<dbReference type="AlphaFoldDB" id="A0A2J6PWE3"/>
<name>A0A2J6PWE3_9HELO</name>
<proteinExistence type="predicted"/>
<accession>A0A2J6PWE3</accession>
<gene>
    <name evidence="1" type="ORF">NA56DRAFT_251960</name>
</gene>
<dbReference type="EMBL" id="KZ613495">
    <property type="protein sequence ID" value="PMD18350.1"/>
    <property type="molecule type" value="Genomic_DNA"/>
</dbReference>
<evidence type="ECO:0000313" key="1">
    <source>
        <dbReference type="EMBL" id="PMD18350.1"/>
    </source>
</evidence>
<evidence type="ECO:0000313" key="2">
    <source>
        <dbReference type="Proteomes" id="UP000235672"/>
    </source>
</evidence>